<dbReference type="PROSITE" id="PS51898">
    <property type="entry name" value="TYR_RECOMBINASE"/>
    <property type="match status" value="1"/>
</dbReference>
<comment type="caution">
    <text evidence="4">The sequence shown here is derived from an EMBL/GenBank/DDBJ whole genome shotgun (WGS) entry which is preliminary data.</text>
</comment>
<reference evidence="4" key="1">
    <citation type="journal article" date="2014" name="Front. Microbiol.">
        <title>High frequency of phylogenetically diverse reductive dehalogenase-homologous genes in deep subseafloor sedimentary metagenomes.</title>
        <authorList>
            <person name="Kawai M."/>
            <person name="Futagami T."/>
            <person name="Toyoda A."/>
            <person name="Takaki Y."/>
            <person name="Nishi S."/>
            <person name="Hori S."/>
            <person name="Arai W."/>
            <person name="Tsubouchi T."/>
            <person name="Morono Y."/>
            <person name="Uchiyama I."/>
            <person name="Ito T."/>
            <person name="Fujiyama A."/>
            <person name="Inagaki F."/>
            <person name="Takami H."/>
        </authorList>
    </citation>
    <scope>NUCLEOTIDE SEQUENCE</scope>
    <source>
        <strain evidence="4">Expedition CK06-06</strain>
    </source>
</reference>
<evidence type="ECO:0000259" key="3">
    <source>
        <dbReference type="PROSITE" id="PS51898"/>
    </source>
</evidence>
<proteinExistence type="predicted"/>
<accession>X1STQ2</accession>
<protein>
    <recommendedName>
        <fullName evidence="3">Tyr recombinase domain-containing protein</fullName>
    </recommendedName>
</protein>
<dbReference type="Gene3D" id="1.10.150.130">
    <property type="match status" value="1"/>
</dbReference>
<dbReference type="PANTHER" id="PTHR30349:SF41">
    <property type="entry name" value="INTEGRASE_RECOMBINASE PROTEIN MJ0367-RELATED"/>
    <property type="match status" value="1"/>
</dbReference>
<feature type="domain" description="Tyr recombinase" evidence="3">
    <location>
        <begin position="65"/>
        <end position="154"/>
    </location>
</feature>
<dbReference type="CDD" id="cd01189">
    <property type="entry name" value="INT_ICEBs1_C_like"/>
    <property type="match status" value="1"/>
</dbReference>
<feature type="non-terminal residue" evidence="4">
    <location>
        <position position="1"/>
    </location>
</feature>
<sequence>SIQLTQLRPEHLQKHYSSWLNGGLSARTVRYHHALIHIALQTAVKWGSVSRNVADAVEPPKFKRSQMQTWNEHEVNQFLEAAKDSQYYALFYTALFTGMRRSELLALRWQDIDFIYSQIYVSRSLHHLKDGSYVFTQPKSERSRRTIALPPSAF</sequence>
<dbReference type="AlphaFoldDB" id="X1STQ2"/>
<dbReference type="GO" id="GO:0015074">
    <property type="term" value="P:DNA integration"/>
    <property type="evidence" value="ECO:0007669"/>
    <property type="project" value="InterPro"/>
</dbReference>
<dbReference type="InterPro" id="IPR050090">
    <property type="entry name" value="Tyrosine_recombinase_XerCD"/>
</dbReference>
<evidence type="ECO:0000256" key="2">
    <source>
        <dbReference type="ARBA" id="ARBA00023172"/>
    </source>
</evidence>
<organism evidence="4">
    <name type="scientific">marine sediment metagenome</name>
    <dbReference type="NCBI Taxonomy" id="412755"/>
    <lineage>
        <taxon>unclassified sequences</taxon>
        <taxon>metagenomes</taxon>
        <taxon>ecological metagenomes</taxon>
    </lineage>
</organism>
<dbReference type="PANTHER" id="PTHR30349">
    <property type="entry name" value="PHAGE INTEGRASE-RELATED"/>
    <property type="match status" value="1"/>
</dbReference>
<evidence type="ECO:0000256" key="1">
    <source>
        <dbReference type="ARBA" id="ARBA00023125"/>
    </source>
</evidence>
<dbReference type="Gene3D" id="1.10.443.10">
    <property type="entry name" value="Intergrase catalytic core"/>
    <property type="match status" value="1"/>
</dbReference>
<dbReference type="GO" id="GO:0003677">
    <property type="term" value="F:DNA binding"/>
    <property type="evidence" value="ECO:0007669"/>
    <property type="project" value="UniProtKB-KW"/>
</dbReference>
<dbReference type="SUPFAM" id="SSF56349">
    <property type="entry name" value="DNA breaking-rejoining enzymes"/>
    <property type="match status" value="1"/>
</dbReference>
<dbReference type="Pfam" id="PF00589">
    <property type="entry name" value="Phage_integrase"/>
    <property type="match status" value="1"/>
</dbReference>
<dbReference type="InterPro" id="IPR010998">
    <property type="entry name" value="Integrase_recombinase_N"/>
</dbReference>
<keyword evidence="2" id="KW-0233">DNA recombination</keyword>
<dbReference type="InterPro" id="IPR011010">
    <property type="entry name" value="DNA_brk_join_enz"/>
</dbReference>
<name>X1STQ2_9ZZZZ</name>
<dbReference type="InterPro" id="IPR013762">
    <property type="entry name" value="Integrase-like_cat_sf"/>
</dbReference>
<keyword evidence="1" id="KW-0238">DNA-binding</keyword>
<dbReference type="InterPro" id="IPR002104">
    <property type="entry name" value="Integrase_catalytic"/>
</dbReference>
<dbReference type="GO" id="GO:0006310">
    <property type="term" value="P:DNA recombination"/>
    <property type="evidence" value="ECO:0007669"/>
    <property type="project" value="UniProtKB-KW"/>
</dbReference>
<gene>
    <name evidence="4" type="ORF">S12H4_37090</name>
</gene>
<evidence type="ECO:0000313" key="4">
    <source>
        <dbReference type="EMBL" id="GAI96442.1"/>
    </source>
</evidence>
<dbReference type="EMBL" id="BARW01022176">
    <property type="protein sequence ID" value="GAI96442.1"/>
    <property type="molecule type" value="Genomic_DNA"/>
</dbReference>